<evidence type="ECO:0000256" key="8">
    <source>
        <dbReference type="ARBA" id="ARBA00038932"/>
    </source>
</evidence>
<proteinExistence type="inferred from homology"/>
<protein>
    <recommendedName>
        <fullName evidence="12">L-dopachrome isomerase</fullName>
        <ecNumber evidence="9">5.3.2.1</ecNumber>
        <ecNumber evidence="8">5.3.3.12</ecNumber>
    </recommendedName>
    <alternativeName>
        <fullName evidence="10">L-dopachrome tautomerase</fullName>
    </alternativeName>
    <alternativeName>
        <fullName evidence="11">Phenylpyruvate tautomerase</fullName>
    </alternativeName>
</protein>
<dbReference type="OrthoDB" id="255819at2759"/>
<comment type="subcellular location">
    <subcellularLocation>
        <location evidence="1">Secreted</location>
    </subcellularLocation>
</comment>
<evidence type="ECO:0000313" key="14">
    <source>
        <dbReference type="Proteomes" id="UP000186601"/>
    </source>
</evidence>
<accession>A0A2R6NS80</accession>
<comment type="catalytic activity">
    <reaction evidence="6">
        <text>3-phenylpyruvate = enol-phenylpyruvate</text>
        <dbReference type="Rhea" id="RHEA:17097"/>
        <dbReference type="ChEBI" id="CHEBI:16815"/>
        <dbReference type="ChEBI" id="CHEBI:18005"/>
        <dbReference type="EC" id="5.3.2.1"/>
    </reaction>
</comment>
<dbReference type="PANTHER" id="PTHR11954">
    <property type="entry name" value="D-DOPACHROME DECARBOXYLASE"/>
    <property type="match status" value="1"/>
</dbReference>
<evidence type="ECO:0000256" key="6">
    <source>
        <dbReference type="ARBA" id="ARBA00036735"/>
    </source>
</evidence>
<comment type="caution">
    <text evidence="13">The sequence shown here is derived from an EMBL/GenBank/DDBJ whole genome shotgun (WGS) entry which is preliminary data.</text>
</comment>
<dbReference type="GO" id="GO:0050178">
    <property type="term" value="F:phenylpyruvate tautomerase activity"/>
    <property type="evidence" value="ECO:0007669"/>
    <property type="project" value="UniProtKB-EC"/>
</dbReference>
<evidence type="ECO:0000256" key="12">
    <source>
        <dbReference type="ARBA" id="ARBA00042730"/>
    </source>
</evidence>
<dbReference type="PANTHER" id="PTHR11954:SF6">
    <property type="entry name" value="MACROPHAGE MIGRATION INHIBITORY FACTOR"/>
    <property type="match status" value="1"/>
</dbReference>
<keyword evidence="4" id="KW-0964">Secreted</keyword>
<evidence type="ECO:0000256" key="3">
    <source>
        <dbReference type="ARBA" id="ARBA00022514"/>
    </source>
</evidence>
<evidence type="ECO:0000256" key="1">
    <source>
        <dbReference type="ARBA" id="ARBA00004613"/>
    </source>
</evidence>
<dbReference type="EC" id="5.3.3.12" evidence="8"/>
<dbReference type="GO" id="GO:0005615">
    <property type="term" value="C:extracellular space"/>
    <property type="evidence" value="ECO:0007669"/>
    <property type="project" value="UniProtKB-KW"/>
</dbReference>
<keyword evidence="3" id="KW-0202">Cytokine</keyword>
<dbReference type="AlphaFoldDB" id="A0A2R6NS80"/>
<dbReference type="EMBL" id="MLYV02000881">
    <property type="protein sequence ID" value="PSR75725.1"/>
    <property type="molecule type" value="Genomic_DNA"/>
</dbReference>
<evidence type="ECO:0000256" key="2">
    <source>
        <dbReference type="ARBA" id="ARBA00005851"/>
    </source>
</evidence>
<evidence type="ECO:0000256" key="11">
    <source>
        <dbReference type="ARBA" id="ARBA00041912"/>
    </source>
</evidence>
<reference evidence="13 14" key="1">
    <citation type="submission" date="2018-02" db="EMBL/GenBank/DDBJ databases">
        <title>Genome sequence of the basidiomycete white-rot fungus Phlebia centrifuga.</title>
        <authorList>
            <person name="Granchi Z."/>
            <person name="Peng M."/>
            <person name="de Vries R.P."/>
            <person name="Hilden K."/>
            <person name="Makela M.R."/>
            <person name="Grigoriev I."/>
            <person name="Riley R."/>
        </authorList>
    </citation>
    <scope>NUCLEOTIDE SEQUENCE [LARGE SCALE GENOMIC DNA]</scope>
    <source>
        <strain evidence="13 14">FBCC195</strain>
    </source>
</reference>
<evidence type="ECO:0000256" key="7">
    <source>
        <dbReference type="ARBA" id="ARBA00036823"/>
    </source>
</evidence>
<evidence type="ECO:0000256" key="5">
    <source>
        <dbReference type="ARBA" id="ARBA00023235"/>
    </source>
</evidence>
<dbReference type="Proteomes" id="UP000186601">
    <property type="component" value="Unassembled WGS sequence"/>
</dbReference>
<evidence type="ECO:0000256" key="10">
    <source>
        <dbReference type="ARBA" id="ARBA00041631"/>
    </source>
</evidence>
<sequence length="145" mass="16224">MPALELKTNVKAEDPRALVAELSQLCADVFKFPIHLICVSYEYNEYLAWAGTFEPALWINVSTLENLGVEENDRYSKALFAFVGEKLGIEDSRGFIMFNDPGRENIGYVPRAPFLSILQNSQLADHDGSGCSYRSTTVRMVKGPK</sequence>
<dbReference type="EC" id="5.3.2.1" evidence="9"/>
<evidence type="ECO:0000256" key="4">
    <source>
        <dbReference type="ARBA" id="ARBA00022525"/>
    </source>
</evidence>
<comment type="similarity">
    <text evidence="2">Belongs to the MIF family.</text>
</comment>
<dbReference type="GO" id="GO:0004167">
    <property type="term" value="F:dopachrome isomerase activity"/>
    <property type="evidence" value="ECO:0007669"/>
    <property type="project" value="UniProtKB-EC"/>
</dbReference>
<dbReference type="Pfam" id="PF01187">
    <property type="entry name" value="MIF"/>
    <property type="match status" value="1"/>
</dbReference>
<name>A0A2R6NS80_9APHY</name>
<dbReference type="InterPro" id="IPR001398">
    <property type="entry name" value="Macrophage_inhib_fac"/>
</dbReference>
<evidence type="ECO:0000256" key="9">
    <source>
        <dbReference type="ARBA" id="ARBA00039086"/>
    </source>
</evidence>
<evidence type="ECO:0000313" key="13">
    <source>
        <dbReference type="EMBL" id="PSR75725.1"/>
    </source>
</evidence>
<dbReference type="Gene3D" id="3.30.429.10">
    <property type="entry name" value="Macrophage Migration Inhibitory Factor"/>
    <property type="match status" value="1"/>
</dbReference>
<keyword evidence="5" id="KW-0413">Isomerase</keyword>
<organism evidence="13 14">
    <name type="scientific">Hermanssonia centrifuga</name>
    <dbReference type="NCBI Taxonomy" id="98765"/>
    <lineage>
        <taxon>Eukaryota</taxon>
        <taxon>Fungi</taxon>
        <taxon>Dikarya</taxon>
        <taxon>Basidiomycota</taxon>
        <taxon>Agaricomycotina</taxon>
        <taxon>Agaricomycetes</taxon>
        <taxon>Polyporales</taxon>
        <taxon>Meruliaceae</taxon>
        <taxon>Hermanssonia</taxon>
    </lineage>
</organism>
<comment type="catalytic activity">
    <reaction evidence="7">
        <text>L-dopachrome = 5,6-dihydroxyindole-2-carboxylate</text>
        <dbReference type="Rhea" id="RHEA:13041"/>
        <dbReference type="ChEBI" id="CHEBI:16875"/>
        <dbReference type="ChEBI" id="CHEBI:57509"/>
        <dbReference type="EC" id="5.3.3.12"/>
    </reaction>
</comment>
<dbReference type="SUPFAM" id="SSF55331">
    <property type="entry name" value="Tautomerase/MIF"/>
    <property type="match status" value="1"/>
</dbReference>
<keyword evidence="14" id="KW-1185">Reference proteome</keyword>
<dbReference type="InterPro" id="IPR014347">
    <property type="entry name" value="Tautomerase/MIF_sf"/>
</dbReference>
<gene>
    <name evidence="13" type="ORF">PHLCEN_2v9016</name>
</gene>
<dbReference type="STRING" id="98765.A0A2R6NS80"/>